<keyword evidence="2" id="KW-1185">Reference proteome</keyword>
<organism evidence="1 2">
    <name type="scientific">Ceratocystis pirilliformis</name>
    <dbReference type="NCBI Taxonomy" id="259994"/>
    <lineage>
        <taxon>Eukaryota</taxon>
        <taxon>Fungi</taxon>
        <taxon>Dikarya</taxon>
        <taxon>Ascomycota</taxon>
        <taxon>Pezizomycotina</taxon>
        <taxon>Sordariomycetes</taxon>
        <taxon>Hypocreomycetidae</taxon>
        <taxon>Microascales</taxon>
        <taxon>Ceratocystidaceae</taxon>
        <taxon>Ceratocystis</taxon>
    </lineage>
</organism>
<accession>A0ABR3YXR5</accession>
<comment type="caution">
    <text evidence="1">The sequence shown here is derived from an EMBL/GenBank/DDBJ whole genome shotgun (WGS) entry which is preliminary data.</text>
</comment>
<gene>
    <name evidence="1" type="ORF">Cpir12675_004416</name>
</gene>
<evidence type="ECO:0000313" key="1">
    <source>
        <dbReference type="EMBL" id="KAL1892717.1"/>
    </source>
</evidence>
<protein>
    <submittedName>
        <fullName evidence="1">Uncharacterized protein</fullName>
    </submittedName>
</protein>
<evidence type="ECO:0000313" key="2">
    <source>
        <dbReference type="Proteomes" id="UP001583280"/>
    </source>
</evidence>
<reference evidence="1 2" key="1">
    <citation type="journal article" date="2024" name="IMA Fungus">
        <title>IMA Genome - F19 : A genome assembly and annotation guide to empower mycologists, including annotated draft genome sequences of Ceratocystis pirilliformis, Diaporthe australafricana, Fusarium ophioides, Paecilomyces lecythidis, and Sporothrix stenoceras.</title>
        <authorList>
            <person name="Aylward J."/>
            <person name="Wilson A.M."/>
            <person name="Visagie C.M."/>
            <person name="Spraker J."/>
            <person name="Barnes I."/>
            <person name="Buitendag C."/>
            <person name="Ceriani C."/>
            <person name="Del Mar Angel L."/>
            <person name="du Plessis D."/>
            <person name="Fuchs T."/>
            <person name="Gasser K."/>
            <person name="Kramer D."/>
            <person name="Li W."/>
            <person name="Munsamy K."/>
            <person name="Piso A."/>
            <person name="Price J.L."/>
            <person name="Sonnekus B."/>
            <person name="Thomas C."/>
            <person name="van der Nest A."/>
            <person name="van Dijk A."/>
            <person name="van Heerden A."/>
            <person name="van Vuuren N."/>
            <person name="Yilmaz N."/>
            <person name="Duong T.A."/>
            <person name="van der Merwe N.A."/>
            <person name="Wingfield M.J."/>
            <person name="Wingfield B.D."/>
        </authorList>
    </citation>
    <scope>NUCLEOTIDE SEQUENCE [LARGE SCALE GENOMIC DNA]</scope>
    <source>
        <strain evidence="1 2">CMW 12675</strain>
    </source>
</reference>
<sequence>MASSVSLSSWRSAANGAQLSRIRPSSAAPIILMRAFSLSVTRLAASEPPSQPKHTVLEKPTRFVPPSHGARLARKNLPKHYGPAFTPDEIKEQNNRDYPTMLPPEGTFAHWFWTSKAVHSWIAISTLTVLGVTSILMSFSQTSPFKELIPPSSELFTDPTHFIFAWVHVVQLHHADSNQKAIDSRCARLDDAMKRKMYQRAHGIEQESPITKIFGKIPEPEDQVEAEKLTMAKLGEKTKQAIVDAAGGPVETPIIPASEPTQPRKKWFGLF</sequence>
<name>A0ABR3YXR5_9PEZI</name>
<dbReference type="EMBL" id="JAWDJO010000124">
    <property type="protein sequence ID" value="KAL1892717.1"/>
    <property type="molecule type" value="Genomic_DNA"/>
</dbReference>
<proteinExistence type="predicted"/>
<dbReference type="Proteomes" id="UP001583280">
    <property type="component" value="Unassembled WGS sequence"/>
</dbReference>